<gene>
    <name evidence="1" type="ORF">Enr10x_38070</name>
</gene>
<dbReference type="AlphaFoldDB" id="A0A518A9B7"/>
<proteinExistence type="predicted"/>
<evidence type="ECO:0000313" key="2">
    <source>
        <dbReference type="Proteomes" id="UP000315647"/>
    </source>
</evidence>
<sequence>MKYVLLFVLPVSIFIVYLWLFRKRHRTVGSLLAPKPLESLFDEIDTTPDQPVPFGYKMSWLAVKSDDAERVLKSLDMENVQPANWHTGCIAAYHYHTFVTPVVDGWVFVLAVDLPTLYTAADSSEFTALLSRLSEEFGEVQYFCTHRVSESHSWARFIEGKEIRAFAYADSETYANRGDKTSGEIELGYQYFDDTSPEAESETYWERTDLCSPDEEHVMEIAGKWSINPNSFEEREFPAGVGWIGNLVRSR</sequence>
<protein>
    <submittedName>
        <fullName evidence="1">Uncharacterized protein</fullName>
    </submittedName>
</protein>
<dbReference type="Proteomes" id="UP000315647">
    <property type="component" value="Chromosome"/>
</dbReference>
<accession>A0A517QA06</accession>
<evidence type="ECO:0000313" key="1">
    <source>
        <dbReference type="EMBL" id="QDT28463.1"/>
    </source>
</evidence>
<organism evidence="1 2">
    <name type="scientific">Gimesia panareensis</name>
    <dbReference type="NCBI Taxonomy" id="2527978"/>
    <lineage>
        <taxon>Bacteria</taxon>
        <taxon>Pseudomonadati</taxon>
        <taxon>Planctomycetota</taxon>
        <taxon>Planctomycetia</taxon>
        <taxon>Planctomycetales</taxon>
        <taxon>Planctomycetaceae</taxon>
        <taxon>Gimesia</taxon>
    </lineage>
</organism>
<dbReference type="EMBL" id="CP037421">
    <property type="protein sequence ID" value="QDT28463.1"/>
    <property type="molecule type" value="Genomic_DNA"/>
</dbReference>
<keyword evidence="2" id="KW-1185">Reference proteome</keyword>
<name>A0A518A9B7_9PLAN</name>
<dbReference type="RefSeq" id="WP_145111076.1">
    <property type="nucleotide sequence ID" value="NZ_CP036277.1"/>
</dbReference>
<accession>A0A518A9B7</accession>
<reference evidence="1 2" key="1">
    <citation type="submission" date="2019-03" db="EMBL/GenBank/DDBJ databases">
        <title>Deep-cultivation of Planctomycetes and their phenomic and genomic characterization uncovers novel biology.</title>
        <authorList>
            <person name="Wiegand S."/>
            <person name="Jogler M."/>
            <person name="Boedeker C."/>
            <person name="Pinto D."/>
            <person name="Vollmers J."/>
            <person name="Rivas-Marin E."/>
            <person name="Kohn T."/>
            <person name="Peeters S.H."/>
            <person name="Heuer A."/>
            <person name="Rast P."/>
            <person name="Oberbeckmann S."/>
            <person name="Bunk B."/>
            <person name="Jeske O."/>
            <person name="Meyerdierks A."/>
            <person name="Storesund J.E."/>
            <person name="Kallscheuer N."/>
            <person name="Luecker S."/>
            <person name="Lage O.M."/>
            <person name="Pohl T."/>
            <person name="Merkel B.J."/>
            <person name="Hornburger P."/>
            <person name="Mueller R.-W."/>
            <person name="Bruemmer F."/>
            <person name="Labrenz M."/>
            <person name="Spormann A.M."/>
            <person name="Op den Camp H."/>
            <person name="Overmann J."/>
            <person name="Amann R."/>
            <person name="Jetten M.S.M."/>
            <person name="Mascher T."/>
            <person name="Medema M.H."/>
            <person name="Devos D.P."/>
            <person name="Kaster A.-K."/>
            <person name="Ovreas L."/>
            <person name="Rohde M."/>
            <person name="Galperin M.Y."/>
            <person name="Jogler C."/>
        </authorList>
    </citation>
    <scope>NUCLEOTIDE SEQUENCE [LARGE SCALE GENOMIC DNA]</scope>
    <source>
        <strain evidence="1 2">Enr10</strain>
    </source>
</reference>